<dbReference type="Pfam" id="PF00270">
    <property type="entry name" value="DEAD"/>
    <property type="match status" value="1"/>
</dbReference>
<dbReference type="PROSITE" id="PS51192">
    <property type="entry name" value="HELICASE_ATP_BIND_1"/>
    <property type="match status" value="1"/>
</dbReference>
<dbReference type="GO" id="GO:0000724">
    <property type="term" value="P:double-strand break repair via homologous recombination"/>
    <property type="evidence" value="ECO:0007669"/>
    <property type="project" value="TreeGrafter"/>
</dbReference>
<dbReference type="GO" id="GO:0005524">
    <property type="term" value="F:ATP binding"/>
    <property type="evidence" value="ECO:0007669"/>
    <property type="project" value="UniProtKB-KW"/>
</dbReference>
<dbReference type="GO" id="GO:0005694">
    <property type="term" value="C:chromosome"/>
    <property type="evidence" value="ECO:0007669"/>
    <property type="project" value="TreeGrafter"/>
</dbReference>
<dbReference type="Pfam" id="PF09382">
    <property type="entry name" value="RQC"/>
    <property type="match status" value="1"/>
</dbReference>
<dbReference type="Gene3D" id="3.40.50.300">
    <property type="entry name" value="P-loop containing nucleotide triphosphate hydrolases"/>
    <property type="match status" value="2"/>
</dbReference>
<dbReference type="GO" id="GO:0005634">
    <property type="term" value="C:nucleus"/>
    <property type="evidence" value="ECO:0007669"/>
    <property type="project" value="UniProtKB-SubCell"/>
</dbReference>
<evidence type="ECO:0000256" key="7">
    <source>
        <dbReference type="RuleBase" id="RU364117"/>
    </source>
</evidence>
<evidence type="ECO:0000259" key="8">
    <source>
        <dbReference type="PROSITE" id="PS51192"/>
    </source>
</evidence>
<comment type="subcellular location">
    <subcellularLocation>
        <location evidence="7">Nucleus</location>
    </subcellularLocation>
</comment>
<dbReference type="GO" id="GO:0006260">
    <property type="term" value="P:DNA replication"/>
    <property type="evidence" value="ECO:0007669"/>
    <property type="project" value="InterPro"/>
</dbReference>
<keyword evidence="5 7" id="KW-0067">ATP-binding</keyword>
<dbReference type="CDD" id="cd17920">
    <property type="entry name" value="DEXHc_RecQ"/>
    <property type="match status" value="1"/>
</dbReference>
<dbReference type="InterPro" id="IPR036388">
    <property type="entry name" value="WH-like_DNA-bd_sf"/>
</dbReference>
<keyword evidence="3 7" id="KW-0378">Hydrolase</keyword>
<dbReference type="SUPFAM" id="SSF52540">
    <property type="entry name" value="P-loop containing nucleoside triphosphate hydrolases"/>
    <property type="match status" value="1"/>
</dbReference>
<reference evidence="10" key="1">
    <citation type="submission" date="2023-08" db="EMBL/GenBank/DDBJ databases">
        <authorList>
            <person name="Chen Y."/>
            <person name="Shah S."/>
            <person name="Dougan E. K."/>
            <person name="Thang M."/>
            <person name="Chan C."/>
        </authorList>
    </citation>
    <scope>NUCLEOTIDE SEQUENCE</scope>
</reference>
<feature type="domain" description="Helicase ATP-binding" evidence="8">
    <location>
        <begin position="32"/>
        <end position="195"/>
    </location>
</feature>
<gene>
    <name evidence="10" type="ORF">EVOR1521_LOCUS8247</name>
</gene>
<dbReference type="InterPro" id="IPR014001">
    <property type="entry name" value="Helicase_ATP-bd"/>
</dbReference>
<dbReference type="PANTHER" id="PTHR13710">
    <property type="entry name" value="DNA HELICASE RECQ FAMILY MEMBER"/>
    <property type="match status" value="1"/>
</dbReference>
<dbReference type="Gene3D" id="1.10.150.80">
    <property type="entry name" value="HRDC domain"/>
    <property type="match status" value="1"/>
</dbReference>
<dbReference type="InterPro" id="IPR032284">
    <property type="entry name" value="RecQ_Zn-bd"/>
</dbReference>
<comment type="caution">
    <text evidence="10">The sequence shown here is derived from an EMBL/GenBank/DDBJ whole genome shotgun (WGS) entry which is preliminary data.</text>
</comment>
<dbReference type="InterPro" id="IPR004589">
    <property type="entry name" value="DNA_helicase_ATP-dep_RecQ"/>
</dbReference>
<dbReference type="InterPro" id="IPR010997">
    <property type="entry name" value="HRDC-like_sf"/>
</dbReference>
<name>A0AA36I3C4_9DINO</name>
<dbReference type="InterPro" id="IPR001650">
    <property type="entry name" value="Helicase_C-like"/>
</dbReference>
<feature type="domain" description="Helicase C-terminal" evidence="9">
    <location>
        <begin position="232"/>
        <end position="377"/>
    </location>
</feature>
<keyword evidence="4 7" id="KW-0347">Helicase</keyword>
<evidence type="ECO:0000256" key="2">
    <source>
        <dbReference type="ARBA" id="ARBA00022741"/>
    </source>
</evidence>
<evidence type="ECO:0000313" key="11">
    <source>
        <dbReference type="Proteomes" id="UP001178507"/>
    </source>
</evidence>
<dbReference type="InterPro" id="IPR018982">
    <property type="entry name" value="RQC_domain"/>
</dbReference>
<dbReference type="EMBL" id="CAUJNA010000697">
    <property type="protein sequence ID" value="CAJ1380262.1"/>
    <property type="molecule type" value="Genomic_DNA"/>
</dbReference>
<dbReference type="GO" id="GO:0043138">
    <property type="term" value="F:3'-5' DNA helicase activity"/>
    <property type="evidence" value="ECO:0007669"/>
    <property type="project" value="UniProtKB-EC"/>
</dbReference>
<comment type="similarity">
    <text evidence="1 7">Belongs to the helicase family. RecQ subfamily.</text>
</comment>
<evidence type="ECO:0000256" key="1">
    <source>
        <dbReference type="ARBA" id="ARBA00005446"/>
    </source>
</evidence>
<dbReference type="AlphaFoldDB" id="A0AA36I3C4"/>
<dbReference type="InterPro" id="IPR044876">
    <property type="entry name" value="HRDC_dom_sf"/>
</dbReference>
<evidence type="ECO:0000259" key="9">
    <source>
        <dbReference type="PROSITE" id="PS51194"/>
    </source>
</evidence>
<proteinExistence type="inferred from homology"/>
<sequence length="784" mass="86199">MATGKSPVEAATEGLQRHFGHEALRPFQVQAIEAWSQGQDAIVTLSTGAGKSVCFQLPPLIDGRCTLVISPLVSLMQDQVRTLRQRQIPAALFGSGAHDARLSDLAGMYRVAYMCPEFAMSRISELAQLRESICLLAIDEAHCISSWGHEFRPQYKQLGQLRQVLGKPPTMAITATCTAAVREDIRRCLQLINPTEVLGPTNRPNLQLLIRRRTTLEDDLKDTFGLNASRDGIDNTSISSTSSSIVYVPTKARSEEVANWLQSHGVKAAAYHAGLSMQARQERHTAFMLDELQVIVATVAFGMGIDKPSIRRVIHYGGVRSIEHYVQQCGRAGRDGEDAECIAFVRPQDFQETRAHILQDFSRNPDEEYCKRLLALHGELVAFLSDSSQCRRVRLLQHFGDLPGSVPHGQPPRGECILVDGKPCCQWCDVCLLGACKLQQQEGDFTRECQVFLRCVDACGGMTGSTLPCALAAGQNIDRLRAKKLHLHKTFGSGDFRPLAWWKAFVPHLLQAGLLQERPSLLASGRSYAALCLTAAGKAVLQKVSSFKLCPVPHDLAGAGTADALSKVSKAQVEVRSTGLPAKIEASLSAVDCQMQELYRRLSHVRQQWMRRLNIMGEAIISNPILRSLAKIRPASVLAAQHYVPGLPSLMNKDISDLLQALVEEVNKACKEFALPQNVNTQAQKRAGEDLVSPMKKRSEVNPQKPSCRAEEGLLLNIVLTNRGRLSDRLLSLAGLDCTVLVMPLEDSLPPSQTVPFASTLQCNESECPTVEARSDEWLALLEM</sequence>
<dbReference type="Pfam" id="PF00271">
    <property type="entry name" value="Helicase_C"/>
    <property type="match status" value="1"/>
</dbReference>
<dbReference type="NCBIfam" id="TIGR00614">
    <property type="entry name" value="recQ_fam"/>
    <property type="match status" value="1"/>
</dbReference>
<keyword evidence="7" id="KW-0539">Nucleus</keyword>
<dbReference type="Pfam" id="PF16124">
    <property type="entry name" value="RecQ_Zn_bind"/>
    <property type="match status" value="1"/>
</dbReference>
<protein>
    <recommendedName>
        <fullName evidence="7">ATP-dependent DNA helicase</fullName>
        <ecNumber evidence="7">5.6.2.4</ecNumber>
    </recommendedName>
</protein>
<dbReference type="Proteomes" id="UP001178507">
    <property type="component" value="Unassembled WGS sequence"/>
</dbReference>
<accession>A0AA36I3C4</accession>
<dbReference type="EC" id="5.6.2.4" evidence="7"/>
<dbReference type="Gene3D" id="1.10.10.10">
    <property type="entry name" value="Winged helix-like DNA-binding domain superfamily/Winged helix DNA-binding domain"/>
    <property type="match status" value="1"/>
</dbReference>
<dbReference type="PANTHER" id="PTHR13710:SF120">
    <property type="entry name" value="BIFUNCTIONAL 3'-5' EXONUCLEASE_ATP-DEPENDENT HELICASE WRN"/>
    <property type="match status" value="1"/>
</dbReference>
<dbReference type="InterPro" id="IPR036390">
    <property type="entry name" value="WH_DNA-bd_sf"/>
</dbReference>
<dbReference type="PROSITE" id="PS51194">
    <property type="entry name" value="HELICASE_CTER"/>
    <property type="match status" value="1"/>
</dbReference>
<dbReference type="GO" id="GO:0009378">
    <property type="term" value="F:four-way junction helicase activity"/>
    <property type="evidence" value="ECO:0007669"/>
    <property type="project" value="TreeGrafter"/>
</dbReference>
<comment type="catalytic activity">
    <reaction evidence="6 7">
        <text>Couples ATP hydrolysis with the unwinding of duplex DNA by translocating in the 3'-5' direction.</text>
        <dbReference type="EC" id="5.6.2.4"/>
    </reaction>
</comment>
<evidence type="ECO:0000313" key="10">
    <source>
        <dbReference type="EMBL" id="CAJ1380262.1"/>
    </source>
</evidence>
<evidence type="ECO:0000256" key="3">
    <source>
        <dbReference type="ARBA" id="ARBA00022801"/>
    </source>
</evidence>
<organism evidence="10 11">
    <name type="scientific">Effrenium voratum</name>
    <dbReference type="NCBI Taxonomy" id="2562239"/>
    <lineage>
        <taxon>Eukaryota</taxon>
        <taxon>Sar</taxon>
        <taxon>Alveolata</taxon>
        <taxon>Dinophyceae</taxon>
        <taxon>Suessiales</taxon>
        <taxon>Symbiodiniaceae</taxon>
        <taxon>Effrenium</taxon>
    </lineage>
</organism>
<dbReference type="InterPro" id="IPR027417">
    <property type="entry name" value="P-loop_NTPase"/>
</dbReference>
<dbReference type="SUPFAM" id="SSF46785">
    <property type="entry name" value="Winged helix' DNA-binding domain"/>
    <property type="match status" value="1"/>
</dbReference>
<comment type="catalytic activity">
    <reaction evidence="7">
        <text>ATP + H2O = ADP + phosphate + H(+)</text>
        <dbReference type="Rhea" id="RHEA:13065"/>
        <dbReference type="ChEBI" id="CHEBI:15377"/>
        <dbReference type="ChEBI" id="CHEBI:15378"/>
        <dbReference type="ChEBI" id="CHEBI:30616"/>
        <dbReference type="ChEBI" id="CHEBI:43474"/>
        <dbReference type="ChEBI" id="CHEBI:456216"/>
    </reaction>
</comment>
<dbReference type="SUPFAM" id="SSF47819">
    <property type="entry name" value="HRDC-like"/>
    <property type="match status" value="1"/>
</dbReference>
<dbReference type="GO" id="GO:0003676">
    <property type="term" value="F:nucleic acid binding"/>
    <property type="evidence" value="ECO:0007669"/>
    <property type="project" value="InterPro"/>
</dbReference>
<dbReference type="SMART" id="SM00487">
    <property type="entry name" value="DEXDc"/>
    <property type="match status" value="1"/>
</dbReference>
<dbReference type="GO" id="GO:0016787">
    <property type="term" value="F:hydrolase activity"/>
    <property type="evidence" value="ECO:0007669"/>
    <property type="project" value="UniProtKB-KW"/>
</dbReference>
<dbReference type="SMART" id="SM00956">
    <property type="entry name" value="RQC"/>
    <property type="match status" value="1"/>
</dbReference>
<evidence type="ECO:0000256" key="4">
    <source>
        <dbReference type="ARBA" id="ARBA00022806"/>
    </source>
</evidence>
<keyword evidence="11" id="KW-1185">Reference proteome</keyword>
<evidence type="ECO:0000256" key="6">
    <source>
        <dbReference type="ARBA" id="ARBA00034617"/>
    </source>
</evidence>
<keyword evidence="2 7" id="KW-0547">Nucleotide-binding</keyword>
<dbReference type="GO" id="GO:0005737">
    <property type="term" value="C:cytoplasm"/>
    <property type="evidence" value="ECO:0007669"/>
    <property type="project" value="TreeGrafter"/>
</dbReference>
<dbReference type="SMART" id="SM00490">
    <property type="entry name" value="HELICc"/>
    <property type="match status" value="1"/>
</dbReference>
<evidence type="ECO:0000256" key="5">
    <source>
        <dbReference type="ARBA" id="ARBA00022840"/>
    </source>
</evidence>
<dbReference type="InterPro" id="IPR011545">
    <property type="entry name" value="DEAD/DEAH_box_helicase_dom"/>
</dbReference>